<dbReference type="Proteomes" id="UP000026962">
    <property type="component" value="Chromosome 8"/>
</dbReference>
<feature type="region of interest" description="Disordered" evidence="1">
    <location>
        <begin position="60"/>
        <end position="81"/>
    </location>
</feature>
<reference evidence="2" key="2">
    <citation type="submission" date="2018-05" db="EMBL/GenBank/DDBJ databases">
        <title>OpunRS2 (Oryza punctata Reference Sequence Version 2).</title>
        <authorList>
            <person name="Zhang J."/>
            <person name="Kudrna D."/>
            <person name="Lee S."/>
            <person name="Talag J."/>
            <person name="Welchert J."/>
            <person name="Wing R.A."/>
        </authorList>
    </citation>
    <scope>NUCLEOTIDE SEQUENCE [LARGE SCALE GENOMIC DNA]</scope>
</reference>
<organism evidence="2">
    <name type="scientific">Oryza punctata</name>
    <name type="common">Red rice</name>
    <dbReference type="NCBI Taxonomy" id="4537"/>
    <lineage>
        <taxon>Eukaryota</taxon>
        <taxon>Viridiplantae</taxon>
        <taxon>Streptophyta</taxon>
        <taxon>Embryophyta</taxon>
        <taxon>Tracheophyta</taxon>
        <taxon>Spermatophyta</taxon>
        <taxon>Magnoliopsida</taxon>
        <taxon>Liliopsida</taxon>
        <taxon>Poales</taxon>
        <taxon>Poaceae</taxon>
        <taxon>BOP clade</taxon>
        <taxon>Oryzoideae</taxon>
        <taxon>Oryzeae</taxon>
        <taxon>Oryzinae</taxon>
        <taxon>Oryza</taxon>
    </lineage>
</organism>
<sequence length="107" mass="11666">MALTLATLKVKKEDEVKAFLLECRTIKMDATSMRPRDYGLGAGDLGPMQVEASRRLRKWTSGHPKGLIGDSGPVQSKASRRLRKWTSGHLKGLTGDFGPNPGDFGPD</sequence>
<reference evidence="2" key="1">
    <citation type="submission" date="2015-04" db="UniProtKB">
        <authorList>
            <consortium name="EnsemblPlants"/>
        </authorList>
    </citation>
    <scope>IDENTIFICATION</scope>
</reference>
<dbReference type="Gramene" id="OPUNC08G08270.1">
    <property type="protein sequence ID" value="OPUNC08G08270.1"/>
    <property type="gene ID" value="OPUNC08G08270"/>
</dbReference>
<evidence type="ECO:0000313" key="2">
    <source>
        <dbReference type="EnsemblPlants" id="OPUNC08G08270.1"/>
    </source>
</evidence>
<keyword evidence="3" id="KW-1185">Reference proteome</keyword>
<name>A0A0E0LT84_ORYPU</name>
<proteinExistence type="predicted"/>
<accession>A0A0E0LT84</accession>
<protein>
    <submittedName>
        <fullName evidence="2">Uncharacterized protein</fullName>
    </submittedName>
</protein>
<dbReference type="EnsemblPlants" id="OPUNC08G08270.1">
    <property type="protein sequence ID" value="OPUNC08G08270.1"/>
    <property type="gene ID" value="OPUNC08G08270"/>
</dbReference>
<dbReference type="HOGENOM" id="CLU_2214250_0_0_1"/>
<evidence type="ECO:0000313" key="3">
    <source>
        <dbReference type="Proteomes" id="UP000026962"/>
    </source>
</evidence>
<dbReference type="AlphaFoldDB" id="A0A0E0LT84"/>
<evidence type="ECO:0000256" key="1">
    <source>
        <dbReference type="SAM" id="MobiDB-lite"/>
    </source>
</evidence>